<evidence type="ECO:0000313" key="3">
    <source>
        <dbReference type="Proteomes" id="UP001054857"/>
    </source>
</evidence>
<feature type="non-terminal residue" evidence="2">
    <location>
        <position position="109"/>
    </location>
</feature>
<sequence>MKPLLTALLVIALSCSAHKSTATNIQQILNGSIYIPTENGTLVQVYPPENVSTTDSCPDSAWKRWRLHHPSPNFEPLQWTRSEWRQYLTRYPARSAGLSLALLLLGLIA</sequence>
<protein>
    <submittedName>
        <fullName evidence="2">Uncharacterized protein</fullName>
    </submittedName>
</protein>
<gene>
    <name evidence="2" type="ORF">Agub_g2651</name>
</gene>
<keyword evidence="1" id="KW-0732">Signal</keyword>
<dbReference type="EMBL" id="BMAR01000002">
    <property type="protein sequence ID" value="GFR41870.1"/>
    <property type="molecule type" value="Genomic_DNA"/>
</dbReference>
<proteinExistence type="predicted"/>
<dbReference type="Proteomes" id="UP001054857">
    <property type="component" value="Unassembled WGS sequence"/>
</dbReference>
<dbReference type="PROSITE" id="PS51257">
    <property type="entry name" value="PROKAR_LIPOPROTEIN"/>
    <property type="match status" value="1"/>
</dbReference>
<accession>A0AAD3HIS3</accession>
<dbReference type="AlphaFoldDB" id="A0AAD3HIS3"/>
<feature type="signal peptide" evidence="1">
    <location>
        <begin position="1"/>
        <end position="22"/>
    </location>
</feature>
<feature type="chain" id="PRO_5042276652" evidence="1">
    <location>
        <begin position="23"/>
        <end position="109"/>
    </location>
</feature>
<evidence type="ECO:0000313" key="2">
    <source>
        <dbReference type="EMBL" id="GFR41870.1"/>
    </source>
</evidence>
<name>A0AAD3HIS3_9CHLO</name>
<reference evidence="2 3" key="1">
    <citation type="journal article" date="2021" name="Sci. Rep.">
        <title>Genome sequencing of the multicellular alga Astrephomene provides insights into convergent evolution of germ-soma differentiation.</title>
        <authorList>
            <person name="Yamashita S."/>
            <person name="Yamamoto K."/>
            <person name="Matsuzaki R."/>
            <person name="Suzuki S."/>
            <person name="Yamaguchi H."/>
            <person name="Hirooka S."/>
            <person name="Minakuchi Y."/>
            <person name="Miyagishima S."/>
            <person name="Kawachi M."/>
            <person name="Toyoda A."/>
            <person name="Nozaki H."/>
        </authorList>
    </citation>
    <scope>NUCLEOTIDE SEQUENCE [LARGE SCALE GENOMIC DNA]</scope>
    <source>
        <strain evidence="2 3">NIES-4017</strain>
    </source>
</reference>
<keyword evidence="3" id="KW-1185">Reference proteome</keyword>
<evidence type="ECO:0000256" key="1">
    <source>
        <dbReference type="SAM" id="SignalP"/>
    </source>
</evidence>
<organism evidence="2 3">
    <name type="scientific">Astrephomene gubernaculifera</name>
    <dbReference type="NCBI Taxonomy" id="47775"/>
    <lineage>
        <taxon>Eukaryota</taxon>
        <taxon>Viridiplantae</taxon>
        <taxon>Chlorophyta</taxon>
        <taxon>core chlorophytes</taxon>
        <taxon>Chlorophyceae</taxon>
        <taxon>CS clade</taxon>
        <taxon>Chlamydomonadales</taxon>
        <taxon>Astrephomenaceae</taxon>
        <taxon>Astrephomene</taxon>
    </lineage>
</organism>
<comment type="caution">
    <text evidence="2">The sequence shown here is derived from an EMBL/GenBank/DDBJ whole genome shotgun (WGS) entry which is preliminary data.</text>
</comment>